<dbReference type="PROSITE" id="PS00137">
    <property type="entry name" value="SUBTILASE_HIS"/>
    <property type="match status" value="1"/>
</dbReference>
<sequence length="805" mass="83347">MNNKKLLISAVSLAVMSATPAIAAQPSTNLAFANWLESQNPELKNNQTDRIVVEFKSQATLHELENPGSNLTSENLTGNGFFVAPGQSSSGNKVLDKLISKTGHKLRFLKKNKQGRAILKLEKRLSKTKMQTLISQLQQDPLIESAEADPIRYLMAQSQPWGIANVQADQLTDTSAGAKTVCIIDSGYDINNPDLSGNAVTGTNNSGTGNWYVPGGSHGTHVAGTIAGINNDEGIVGVLPNQNINLHIIKVFNESGWGYSSDLADAVETCEANGADVVNMSLGGSGSSTSENNRLTAVANNGVLLVAAAGNAGDSSHSYPASYSSVISVGAVDETGIRAEFSQYTNQVELSAPGEAILSTVGINDGRQGYITFNGSTVGDDRVLPPSRYVASGGNYAISNVNGTVSGVIGACSTSSNGSFSCSSMSNKICVVERADNQAGSSYPEIDAALACDNAGAAGIVVYSNSDRPGLQNPFLVDDNGQITVPVVSVNRTLGQQLVAATGSSATLQVAGNTDYAYYNGTSMASPHVAGVAALVWANNPTCSASQVRNALTSTAFDLETAGRDNQTGYGLVQAKAASDFLAANCSGNGGGDPGGNVLTNGIAVTGLSGAANSELVYTLEVPEGATDLSFSMSGGSGDADLYVKFASEPTSNSYDCRPYLGGNNETCNISTAQAGTYYVKIIGYSAYSGVSLQADYTDAGSGNNGSLTVIENISASRRNWVYYTVDVPAGSSGLTISTDGGSGDADLYVRYGSNPTTGSYDCRPYQNGNTETCSFSSPQSGTWHVGIRAYSTFSGLALTMEVQP</sequence>
<dbReference type="InterPro" id="IPR000209">
    <property type="entry name" value="Peptidase_S8/S53_dom"/>
</dbReference>
<evidence type="ECO:0000256" key="9">
    <source>
        <dbReference type="SAM" id="SignalP"/>
    </source>
</evidence>
<feature type="active site" description="Charge relay system" evidence="8">
    <location>
        <position position="523"/>
    </location>
</feature>
<keyword evidence="2" id="KW-0964">Secreted</keyword>
<dbReference type="Pfam" id="PF04151">
    <property type="entry name" value="PPC"/>
    <property type="match status" value="2"/>
</dbReference>
<comment type="caution">
    <text evidence="13">The sequence shown here is derived from an EMBL/GenBank/DDBJ whole genome shotgun (WGS) entry which is preliminary data.</text>
</comment>
<dbReference type="PANTHER" id="PTHR43806">
    <property type="entry name" value="PEPTIDASE S8"/>
    <property type="match status" value="1"/>
</dbReference>
<dbReference type="GO" id="GO:0006508">
    <property type="term" value="P:proteolysis"/>
    <property type="evidence" value="ECO:0007669"/>
    <property type="project" value="UniProtKB-KW"/>
</dbReference>
<dbReference type="Gene3D" id="3.40.50.200">
    <property type="entry name" value="Peptidase S8/S53 domain"/>
    <property type="match status" value="1"/>
</dbReference>
<evidence type="ECO:0000259" key="11">
    <source>
        <dbReference type="Pfam" id="PF02225"/>
    </source>
</evidence>
<evidence type="ECO:0000256" key="7">
    <source>
        <dbReference type="ARBA" id="ARBA00023145"/>
    </source>
</evidence>
<keyword evidence="4" id="KW-0479">Metal-binding</keyword>
<reference evidence="13 14" key="1">
    <citation type="journal article" date="2017" name="Antonie Van Leeuwenhoek">
        <title>Rhizobium rhizosphaerae sp. nov., a novel species isolated from rice rhizosphere.</title>
        <authorList>
            <person name="Zhao J.J."/>
            <person name="Zhang J."/>
            <person name="Zhang R.J."/>
            <person name="Zhang C.W."/>
            <person name="Yin H.Q."/>
            <person name="Zhang X.X."/>
        </authorList>
    </citation>
    <scope>NUCLEOTIDE SEQUENCE [LARGE SCALE GENOMIC DNA]</scope>
    <source>
        <strain evidence="13 14">E3</strain>
    </source>
</reference>
<feature type="signal peptide" evidence="9">
    <location>
        <begin position="1"/>
        <end position="23"/>
    </location>
</feature>
<evidence type="ECO:0000259" key="10">
    <source>
        <dbReference type="Pfam" id="PF00082"/>
    </source>
</evidence>
<evidence type="ECO:0000256" key="2">
    <source>
        <dbReference type="ARBA" id="ARBA00022512"/>
    </source>
</evidence>
<dbReference type="GO" id="GO:0046872">
    <property type="term" value="F:metal ion binding"/>
    <property type="evidence" value="ECO:0007669"/>
    <property type="project" value="UniProtKB-KW"/>
</dbReference>
<keyword evidence="7" id="KW-0865">Zymogen</keyword>
<dbReference type="eggNOG" id="COG1404">
    <property type="taxonomic scope" value="Bacteria"/>
</dbReference>
<dbReference type="PROSITE" id="PS51892">
    <property type="entry name" value="SUBTILASE"/>
    <property type="match status" value="1"/>
</dbReference>
<dbReference type="EC" id="3.4.21.-" evidence="13"/>
<dbReference type="PANTHER" id="PTHR43806:SF11">
    <property type="entry name" value="CEREVISIN-RELATED"/>
    <property type="match status" value="1"/>
</dbReference>
<keyword evidence="3 8" id="KW-0645">Protease</keyword>
<evidence type="ECO:0000313" key="13">
    <source>
        <dbReference type="EMBL" id="GAC13590.1"/>
    </source>
</evidence>
<keyword evidence="6 8" id="KW-0720">Serine protease</keyword>
<keyword evidence="5 8" id="KW-0378">Hydrolase</keyword>
<dbReference type="EMBL" id="BAEN01000022">
    <property type="protein sequence ID" value="GAC13590.1"/>
    <property type="molecule type" value="Genomic_DNA"/>
</dbReference>
<gene>
    <name evidence="13" type="ORF">GLIP_0948</name>
</gene>
<dbReference type="Proteomes" id="UP000006334">
    <property type="component" value="Unassembled WGS sequence"/>
</dbReference>
<keyword evidence="14" id="KW-1185">Reference proteome</keyword>
<dbReference type="RefSeq" id="WP_008843407.1">
    <property type="nucleotide sequence ID" value="NZ_BAEN01000022.1"/>
</dbReference>
<comment type="similarity">
    <text evidence="1 8">Belongs to the peptidase S8 family.</text>
</comment>
<dbReference type="InterPro" id="IPR036852">
    <property type="entry name" value="Peptidase_S8/S53_dom_sf"/>
</dbReference>
<dbReference type="CDD" id="cd07477">
    <property type="entry name" value="Peptidases_S8_Subtilisin_subset"/>
    <property type="match status" value="1"/>
</dbReference>
<dbReference type="Pfam" id="PF02225">
    <property type="entry name" value="PA"/>
    <property type="match status" value="1"/>
</dbReference>
<dbReference type="PRINTS" id="PR00723">
    <property type="entry name" value="SUBTILISIN"/>
</dbReference>
<dbReference type="PROSITE" id="PS00138">
    <property type="entry name" value="SUBTILASE_SER"/>
    <property type="match status" value="1"/>
</dbReference>
<evidence type="ECO:0000259" key="12">
    <source>
        <dbReference type="Pfam" id="PF04151"/>
    </source>
</evidence>
<keyword evidence="9" id="KW-0732">Signal</keyword>
<organism evidence="13 14">
    <name type="scientific">Aliiglaciecola lipolytica E3</name>
    <dbReference type="NCBI Taxonomy" id="1127673"/>
    <lineage>
        <taxon>Bacteria</taxon>
        <taxon>Pseudomonadati</taxon>
        <taxon>Pseudomonadota</taxon>
        <taxon>Gammaproteobacteria</taxon>
        <taxon>Alteromonadales</taxon>
        <taxon>Alteromonadaceae</taxon>
        <taxon>Aliiglaciecola</taxon>
    </lineage>
</organism>
<dbReference type="SUPFAM" id="SSF89260">
    <property type="entry name" value="Collagen-binding domain"/>
    <property type="match status" value="1"/>
</dbReference>
<evidence type="ECO:0000256" key="4">
    <source>
        <dbReference type="ARBA" id="ARBA00022723"/>
    </source>
</evidence>
<dbReference type="Pfam" id="PF00082">
    <property type="entry name" value="Peptidase_S8"/>
    <property type="match status" value="2"/>
</dbReference>
<feature type="domain" description="Peptidase S8/S53" evidence="10">
    <location>
        <begin position="499"/>
        <end position="571"/>
    </location>
</feature>
<feature type="chain" id="PRO_5003901347" evidence="9">
    <location>
        <begin position="24"/>
        <end position="805"/>
    </location>
</feature>
<dbReference type="Gene3D" id="2.60.120.380">
    <property type="match status" value="2"/>
</dbReference>
<dbReference type="InterPro" id="IPR003137">
    <property type="entry name" value="PA_domain"/>
</dbReference>
<dbReference type="InterPro" id="IPR015500">
    <property type="entry name" value="Peptidase_S8_subtilisin-rel"/>
</dbReference>
<feature type="active site" description="Charge relay system" evidence="8">
    <location>
        <position position="218"/>
    </location>
</feature>
<dbReference type="InterPro" id="IPR022398">
    <property type="entry name" value="Peptidase_S8_His-AS"/>
</dbReference>
<dbReference type="STRING" id="1127673.GLIP_0948"/>
<feature type="domain" description="PA" evidence="11">
    <location>
        <begin position="411"/>
        <end position="498"/>
    </location>
</feature>
<evidence type="ECO:0000256" key="3">
    <source>
        <dbReference type="ARBA" id="ARBA00022670"/>
    </source>
</evidence>
<evidence type="ECO:0000256" key="8">
    <source>
        <dbReference type="PROSITE-ProRule" id="PRU01240"/>
    </source>
</evidence>
<dbReference type="FunFam" id="2.60.120.380:FF:000013">
    <property type="entry name" value="Alkaline serine protease"/>
    <property type="match status" value="1"/>
</dbReference>
<accession>K6YQI2</accession>
<dbReference type="InterPro" id="IPR050131">
    <property type="entry name" value="Peptidase_S8_subtilisin-like"/>
</dbReference>
<evidence type="ECO:0000256" key="6">
    <source>
        <dbReference type="ARBA" id="ARBA00022825"/>
    </source>
</evidence>
<name>K6YQI2_9ALTE</name>
<dbReference type="CDD" id="cd04817">
    <property type="entry name" value="PA_VapT_like"/>
    <property type="match status" value="1"/>
</dbReference>
<feature type="active site" description="Charge relay system" evidence="8">
    <location>
        <position position="185"/>
    </location>
</feature>
<feature type="domain" description="Peptidase C-terminal archaeal/bacterial" evidence="12">
    <location>
        <begin position="723"/>
        <end position="789"/>
    </location>
</feature>
<feature type="domain" description="Peptidase S8/S53" evidence="10">
    <location>
        <begin position="180"/>
        <end position="376"/>
    </location>
</feature>
<dbReference type="Gene3D" id="3.50.30.30">
    <property type="match status" value="1"/>
</dbReference>
<keyword evidence="2" id="KW-0134">Cell wall</keyword>
<protein>
    <submittedName>
        <fullName evidence="13">Serine protease</fullName>
        <ecNumber evidence="13">3.4.21.-</ecNumber>
    </submittedName>
</protein>
<evidence type="ECO:0000313" key="14">
    <source>
        <dbReference type="Proteomes" id="UP000006334"/>
    </source>
</evidence>
<dbReference type="InterPro" id="IPR023828">
    <property type="entry name" value="Peptidase_S8_Ser-AS"/>
</dbReference>
<dbReference type="SUPFAM" id="SSF52743">
    <property type="entry name" value="Subtilisin-like"/>
    <property type="match status" value="1"/>
</dbReference>
<dbReference type="GO" id="GO:0004252">
    <property type="term" value="F:serine-type endopeptidase activity"/>
    <property type="evidence" value="ECO:0007669"/>
    <property type="project" value="UniProtKB-UniRule"/>
</dbReference>
<dbReference type="InterPro" id="IPR034202">
    <property type="entry name" value="Subtilisin_Carlsberg-like"/>
</dbReference>
<dbReference type="AlphaFoldDB" id="K6YQI2"/>
<evidence type="ECO:0000256" key="5">
    <source>
        <dbReference type="ARBA" id="ARBA00022801"/>
    </source>
</evidence>
<dbReference type="InterPro" id="IPR007280">
    <property type="entry name" value="Peptidase_C_arc/bac"/>
</dbReference>
<feature type="domain" description="Peptidase C-terminal archaeal/bacterial" evidence="12">
    <location>
        <begin position="617"/>
        <end position="682"/>
    </location>
</feature>
<proteinExistence type="inferred from homology"/>
<evidence type="ECO:0000256" key="1">
    <source>
        <dbReference type="ARBA" id="ARBA00011073"/>
    </source>
</evidence>
<dbReference type="GO" id="GO:0005615">
    <property type="term" value="C:extracellular space"/>
    <property type="evidence" value="ECO:0007669"/>
    <property type="project" value="TreeGrafter"/>
</dbReference>